<comment type="caution">
    <text evidence="3">The sequence shown here is derived from an EMBL/GenBank/DDBJ whole genome shotgun (WGS) entry which is preliminary data.</text>
</comment>
<organism evidence="3 4">
    <name type="scientific">Adineta steineri</name>
    <dbReference type="NCBI Taxonomy" id="433720"/>
    <lineage>
        <taxon>Eukaryota</taxon>
        <taxon>Metazoa</taxon>
        <taxon>Spiralia</taxon>
        <taxon>Gnathifera</taxon>
        <taxon>Rotifera</taxon>
        <taxon>Eurotatoria</taxon>
        <taxon>Bdelloidea</taxon>
        <taxon>Adinetida</taxon>
        <taxon>Adinetidae</taxon>
        <taxon>Adineta</taxon>
    </lineage>
</organism>
<reference evidence="3" key="1">
    <citation type="submission" date="2021-02" db="EMBL/GenBank/DDBJ databases">
        <authorList>
            <person name="Nowell W R."/>
        </authorList>
    </citation>
    <scope>NUCLEOTIDE SEQUENCE</scope>
</reference>
<feature type="domain" description="Hedgehog protein Hint" evidence="2">
    <location>
        <begin position="122"/>
        <end position="202"/>
    </location>
</feature>
<sequence length="234" mass="26510">MLDHRIIISIILFIVAFSAFCVLSINSPICSTDSNCSKGQTCSNGHCITSQTSVKVKRSSDGDDGGYGGCFSGSDSVRLNNGKLKLMRDLQIGDSIWSVCNQNELCLTNVIRIPHADPNLLFNIKREHKLGVFQPVTLSGTLFVNDIVASSYLNNLKLTHEELHDILAPLRWWFYIVNPSGKWISQSNYNQLFVHWFQKRLICYRNYLSLIYKVFTASLILFFSINIIKIKYSS</sequence>
<dbReference type="PANTHER" id="PTHR11889">
    <property type="entry name" value="HEDGEHOG"/>
    <property type="match status" value="1"/>
</dbReference>
<gene>
    <name evidence="3" type="ORF">QVE165_LOCUS25515</name>
</gene>
<dbReference type="Pfam" id="PF01079">
    <property type="entry name" value="Hint"/>
    <property type="match status" value="1"/>
</dbReference>
<keyword evidence="4" id="KW-1185">Reference proteome</keyword>
<feature type="transmembrane region" description="Helical" evidence="1">
    <location>
        <begin position="6"/>
        <end position="25"/>
    </location>
</feature>
<dbReference type="InterPro" id="IPR050387">
    <property type="entry name" value="Hedgehog_Signaling"/>
</dbReference>
<proteinExistence type="predicted"/>
<keyword evidence="1" id="KW-0472">Membrane</keyword>
<dbReference type="InterPro" id="IPR001767">
    <property type="entry name" value="Hedgehog_Hint"/>
</dbReference>
<dbReference type="EMBL" id="CAJNOM010000185">
    <property type="protein sequence ID" value="CAF1195791.1"/>
    <property type="molecule type" value="Genomic_DNA"/>
</dbReference>
<dbReference type="GO" id="GO:0016540">
    <property type="term" value="P:protein autoprocessing"/>
    <property type="evidence" value="ECO:0007669"/>
    <property type="project" value="InterPro"/>
</dbReference>
<evidence type="ECO:0000259" key="2">
    <source>
        <dbReference type="Pfam" id="PF01079"/>
    </source>
</evidence>
<dbReference type="OrthoDB" id="5212at2759"/>
<name>A0A814W284_9BILA</name>
<dbReference type="Proteomes" id="UP000663832">
    <property type="component" value="Unassembled WGS sequence"/>
</dbReference>
<protein>
    <recommendedName>
        <fullName evidence="2">Hedgehog protein Hint domain-containing protein</fullName>
    </recommendedName>
</protein>
<dbReference type="PANTHER" id="PTHR11889:SF31">
    <property type="entry name" value="PROTEIN HEDGEHOG"/>
    <property type="match status" value="1"/>
</dbReference>
<dbReference type="Gene3D" id="2.170.16.10">
    <property type="entry name" value="Hedgehog/Intein (Hint) domain"/>
    <property type="match status" value="1"/>
</dbReference>
<keyword evidence="1" id="KW-1133">Transmembrane helix</keyword>
<keyword evidence="1" id="KW-0812">Transmembrane</keyword>
<dbReference type="SUPFAM" id="SSF51294">
    <property type="entry name" value="Hedgehog/intein (Hint) domain"/>
    <property type="match status" value="1"/>
</dbReference>
<feature type="transmembrane region" description="Helical" evidence="1">
    <location>
        <begin position="207"/>
        <end position="228"/>
    </location>
</feature>
<dbReference type="InterPro" id="IPR036844">
    <property type="entry name" value="Hint_dom_sf"/>
</dbReference>
<evidence type="ECO:0000313" key="4">
    <source>
        <dbReference type="Proteomes" id="UP000663832"/>
    </source>
</evidence>
<evidence type="ECO:0000256" key="1">
    <source>
        <dbReference type="SAM" id="Phobius"/>
    </source>
</evidence>
<evidence type="ECO:0000313" key="3">
    <source>
        <dbReference type="EMBL" id="CAF1195791.1"/>
    </source>
</evidence>
<dbReference type="AlphaFoldDB" id="A0A814W284"/>
<accession>A0A814W284</accession>